<sequence>MKSSDAKLNDLVLRRTLQENGHRYTDQRAAVFRLVARSRVHPTAEDVFLGVRTEVPGISLATIYKSLETLVSCGLAKKLNLDDGSARFCGRTEPHHHARCLACGGVSDVPGELGDLEVAALRSQAGGFHLVGYELELTGYCSDCAPATGNGAGASAN</sequence>
<dbReference type="PANTHER" id="PTHR33202:SF7">
    <property type="entry name" value="FERRIC UPTAKE REGULATION PROTEIN"/>
    <property type="match status" value="1"/>
</dbReference>
<evidence type="ECO:0000313" key="7">
    <source>
        <dbReference type="EMBL" id="SUZ73850.1"/>
    </source>
</evidence>
<dbReference type="SUPFAM" id="SSF46785">
    <property type="entry name" value="Winged helix' DNA-binding domain"/>
    <property type="match status" value="1"/>
</dbReference>
<dbReference type="GO" id="GO:0045892">
    <property type="term" value="P:negative regulation of DNA-templated transcription"/>
    <property type="evidence" value="ECO:0007669"/>
    <property type="project" value="TreeGrafter"/>
</dbReference>
<dbReference type="GO" id="GO:0003700">
    <property type="term" value="F:DNA-binding transcription factor activity"/>
    <property type="evidence" value="ECO:0007669"/>
    <property type="project" value="InterPro"/>
</dbReference>
<dbReference type="GO" id="GO:1900376">
    <property type="term" value="P:regulation of secondary metabolite biosynthetic process"/>
    <property type="evidence" value="ECO:0007669"/>
    <property type="project" value="TreeGrafter"/>
</dbReference>
<dbReference type="AlphaFoldDB" id="A0A381Q447"/>
<dbReference type="Gene3D" id="1.10.10.10">
    <property type="entry name" value="Winged helix-like DNA-binding domain superfamily/Winged helix DNA-binding domain"/>
    <property type="match status" value="1"/>
</dbReference>
<protein>
    <recommendedName>
        <fullName evidence="8">Transcriptional repressor</fullName>
    </recommendedName>
</protein>
<dbReference type="InterPro" id="IPR036388">
    <property type="entry name" value="WH-like_DNA-bd_sf"/>
</dbReference>
<keyword evidence="4" id="KW-0805">Transcription regulation</keyword>
<evidence type="ECO:0000256" key="4">
    <source>
        <dbReference type="ARBA" id="ARBA00023015"/>
    </source>
</evidence>
<organism evidence="7">
    <name type="scientific">marine metagenome</name>
    <dbReference type="NCBI Taxonomy" id="408172"/>
    <lineage>
        <taxon>unclassified sequences</taxon>
        <taxon>metagenomes</taxon>
        <taxon>ecological metagenomes</taxon>
    </lineage>
</organism>
<dbReference type="EMBL" id="UINC01001193">
    <property type="protein sequence ID" value="SUZ73850.1"/>
    <property type="molecule type" value="Genomic_DNA"/>
</dbReference>
<dbReference type="PANTHER" id="PTHR33202">
    <property type="entry name" value="ZINC UPTAKE REGULATION PROTEIN"/>
    <property type="match status" value="1"/>
</dbReference>
<dbReference type="GO" id="GO:0008270">
    <property type="term" value="F:zinc ion binding"/>
    <property type="evidence" value="ECO:0007669"/>
    <property type="project" value="TreeGrafter"/>
</dbReference>
<dbReference type="GO" id="GO:0000976">
    <property type="term" value="F:transcription cis-regulatory region binding"/>
    <property type="evidence" value="ECO:0007669"/>
    <property type="project" value="TreeGrafter"/>
</dbReference>
<dbReference type="Gene3D" id="3.30.1490.190">
    <property type="match status" value="1"/>
</dbReference>
<accession>A0A381Q447</accession>
<evidence type="ECO:0000256" key="5">
    <source>
        <dbReference type="ARBA" id="ARBA00023125"/>
    </source>
</evidence>
<evidence type="ECO:0000256" key="3">
    <source>
        <dbReference type="ARBA" id="ARBA00022833"/>
    </source>
</evidence>
<dbReference type="InterPro" id="IPR002481">
    <property type="entry name" value="FUR"/>
</dbReference>
<reference evidence="7" key="1">
    <citation type="submission" date="2018-05" db="EMBL/GenBank/DDBJ databases">
        <authorList>
            <person name="Lanie J.A."/>
            <person name="Ng W.-L."/>
            <person name="Kazmierczak K.M."/>
            <person name="Andrzejewski T.M."/>
            <person name="Davidsen T.M."/>
            <person name="Wayne K.J."/>
            <person name="Tettelin H."/>
            <person name="Glass J.I."/>
            <person name="Rusch D."/>
            <person name="Podicherti R."/>
            <person name="Tsui H.-C.T."/>
            <person name="Winkler M.E."/>
        </authorList>
    </citation>
    <scope>NUCLEOTIDE SEQUENCE</scope>
</reference>
<evidence type="ECO:0008006" key="8">
    <source>
        <dbReference type="Google" id="ProtNLM"/>
    </source>
</evidence>
<evidence type="ECO:0000256" key="2">
    <source>
        <dbReference type="ARBA" id="ARBA00022491"/>
    </source>
</evidence>
<evidence type="ECO:0000256" key="1">
    <source>
        <dbReference type="ARBA" id="ARBA00007957"/>
    </source>
</evidence>
<comment type="similarity">
    <text evidence="1">Belongs to the Fur family.</text>
</comment>
<keyword evidence="2" id="KW-0678">Repressor</keyword>
<dbReference type="CDD" id="cd07153">
    <property type="entry name" value="Fur_like"/>
    <property type="match status" value="1"/>
</dbReference>
<dbReference type="InterPro" id="IPR036390">
    <property type="entry name" value="WH_DNA-bd_sf"/>
</dbReference>
<keyword evidence="5" id="KW-0238">DNA-binding</keyword>
<dbReference type="Pfam" id="PF01475">
    <property type="entry name" value="FUR"/>
    <property type="match status" value="1"/>
</dbReference>
<proteinExistence type="inferred from homology"/>
<evidence type="ECO:0000256" key="6">
    <source>
        <dbReference type="ARBA" id="ARBA00023163"/>
    </source>
</evidence>
<dbReference type="InterPro" id="IPR043135">
    <property type="entry name" value="Fur_C"/>
</dbReference>
<gene>
    <name evidence="7" type="ORF">METZ01_LOCUS26704</name>
</gene>
<keyword evidence="6" id="KW-0804">Transcription</keyword>
<name>A0A381Q447_9ZZZZ</name>
<keyword evidence="3" id="KW-0862">Zinc</keyword>